<dbReference type="InterPro" id="IPR020846">
    <property type="entry name" value="MFS_dom"/>
</dbReference>
<comment type="caution">
    <text evidence="11">The sequence shown here is derived from an EMBL/GenBank/DDBJ whole genome shotgun (WGS) entry which is preliminary data.</text>
</comment>
<keyword evidence="12" id="KW-1185">Reference proteome</keyword>
<keyword evidence="2" id="KW-0813">Transport</keyword>
<dbReference type="EMBL" id="BAAABX010000023">
    <property type="protein sequence ID" value="GAA0401301.1"/>
    <property type="molecule type" value="Genomic_DNA"/>
</dbReference>
<dbReference type="InterPro" id="IPR036259">
    <property type="entry name" value="MFS_trans_sf"/>
</dbReference>
<evidence type="ECO:0000313" key="11">
    <source>
        <dbReference type="EMBL" id="GAA0401301.1"/>
    </source>
</evidence>
<evidence type="ECO:0000256" key="3">
    <source>
        <dbReference type="ARBA" id="ARBA00022475"/>
    </source>
</evidence>
<feature type="transmembrane region" description="Helical" evidence="9">
    <location>
        <begin position="84"/>
        <end position="103"/>
    </location>
</feature>
<feature type="transmembrane region" description="Helical" evidence="9">
    <location>
        <begin position="139"/>
        <end position="159"/>
    </location>
</feature>
<evidence type="ECO:0000256" key="8">
    <source>
        <dbReference type="SAM" id="MobiDB-lite"/>
    </source>
</evidence>
<evidence type="ECO:0000259" key="10">
    <source>
        <dbReference type="PROSITE" id="PS50850"/>
    </source>
</evidence>
<keyword evidence="5 9" id="KW-1133">Transmembrane helix</keyword>
<feature type="transmembrane region" description="Helical" evidence="9">
    <location>
        <begin position="250"/>
        <end position="267"/>
    </location>
</feature>
<protein>
    <submittedName>
        <fullName evidence="11">MFS transporter</fullName>
    </submittedName>
</protein>
<evidence type="ECO:0000256" key="4">
    <source>
        <dbReference type="ARBA" id="ARBA00022692"/>
    </source>
</evidence>
<evidence type="ECO:0000256" key="1">
    <source>
        <dbReference type="ARBA" id="ARBA00004651"/>
    </source>
</evidence>
<feature type="transmembrane region" description="Helical" evidence="9">
    <location>
        <begin position="207"/>
        <end position="229"/>
    </location>
</feature>
<evidence type="ECO:0000256" key="5">
    <source>
        <dbReference type="ARBA" id="ARBA00022989"/>
    </source>
</evidence>
<evidence type="ECO:0000313" key="12">
    <source>
        <dbReference type="Proteomes" id="UP001500879"/>
    </source>
</evidence>
<feature type="region of interest" description="Disordered" evidence="8">
    <location>
        <begin position="1"/>
        <end position="41"/>
    </location>
</feature>
<name>A0ABN0YNQ0_9ACTN</name>
<dbReference type="InterPro" id="IPR011701">
    <property type="entry name" value="MFS"/>
</dbReference>
<dbReference type="PANTHER" id="PTHR42718:SF46">
    <property type="entry name" value="BLR6921 PROTEIN"/>
    <property type="match status" value="1"/>
</dbReference>
<dbReference type="SUPFAM" id="SSF103473">
    <property type="entry name" value="MFS general substrate transporter"/>
    <property type="match status" value="1"/>
</dbReference>
<feature type="transmembrane region" description="Helical" evidence="9">
    <location>
        <begin position="463"/>
        <end position="485"/>
    </location>
</feature>
<evidence type="ECO:0000256" key="6">
    <source>
        <dbReference type="ARBA" id="ARBA00023136"/>
    </source>
</evidence>
<feature type="domain" description="Major facilitator superfamily (MFS) profile" evidence="10">
    <location>
        <begin position="49"/>
        <end position="486"/>
    </location>
</feature>
<feature type="transmembrane region" description="Helical" evidence="9">
    <location>
        <begin position="180"/>
        <end position="201"/>
    </location>
</feature>
<accession>A0ABN0YNQ0</accession>
<organism evidence="11 12">
    <name type="scientific">Streptomyces luteireticuli</name>
    <dbReference type="NCBI Taxonomy" id="173858"/>
    <lineage>
        <taxon>Bacteria</taxon>
        <taxon>Bacillati</taxon>
        <taxon>Actinomycetota</taxon>
        <taxon>Actinomycetes</taxon>
        <taxon>Kitasatosporales</taxon>
        <taxon>Streptomycetaceae</taxon>
        <taxon>Streptomyces</taxon>
    </lineage>
</organism>
<reference evidence="11 12" key="1">
    <citation type="journal article" date="2019" name="Int. J. Syst. Evol. Microbiol.">
        <title>The Global Catalogue of Microorganisms (GCM) 10K type strain sequencing project: providing services to taxonomists for standard genome sequencing and annotation.</title>
        <authorList>
            <consortium name="The Broad Institute Genomics Platform"/>
            <consortium name="The Broad Institute Genome Sequencing Center for Infectious Disease"/>
            <person name="Wu L."/>
            <person name="Ma J."/>
        </authorList>
    </citation>
    <scope>NUCLEOTIDE SEQUENCE [LARGE SCALE GENOMIC DNA]</scope>
    <source>
        <strain evidence="11 12">JCM 4788</strain>
    </source>
</reference>
<dbReference type="Proteomes" id="UP001500879">
    <property type="component" value="Unassembled WGS sequence"/>
</dbReference>
<keyword evidence="3" id="KW-1003">Cell membrane</keyword>
<dbReference type="PROSITE" id="PS50850">
    <property type="entry name" value="MFS"/>
    <property type="match status" value="1"/>
</dbReference>
<gene>
    <name evidence="11" type="ORF">GCM10010357_22970</name>
</gene>
<comment type="subcellular location">
    <subcellularLocation>
        <location evidence="1">Cell membrane</location>
        <topology evidence="1">Multi-pass membrane protein</topology>
    </subcellularLocation>
</comment>
<dbReference type="PANTHER" id="PTHR42718">
    <property type="entry name" value="MAJOR FACILITATOR SUPERFAMILY MULTIDRUG TRANSPORTER MFSC"/>
    <property type="match status" value="1"/>
</dbReference>
<keyword evidence="6 9" id="KW-0472">Membrane</keyword>
<dbReference type="Gene3D" id="1.20.1250.20">
    <property type="entry name" value="MFS general substrate transporter like domains"/>
    <property type="match status" value="1"/>
</dbReference>
<feature type="transmembrane region" description="Helical" evidence="9">
    <location>
        <begin position="313"/>
        <end position="334"/>
    </location>
</feature>
<feature type="transmembrane region" description="Helical" evidence="9">
    <location>
        <begin position="436"/>
        <end position="457"/>
    </location>
</feature>
<feature type="transmembrane region" description="Helical" evidence="9">
    <location>
        <begin position="340"/>
        <end position="361"/>
    </location>
</feature>
<dbReference type="Gene3D" id="1.20.1720.10">
    <property type="entry name" value="Multidrug resistance protein D"/>
    <property type="match status" value="1"/>
</dbReference>
<keyword evidence="4 9" id="KW-0812">Transmembrane</keyword>
<feature type="transmembrane region" description="Helical" evidence="9">
    <location>
        <begin position="115"/>
        <end position="133"/>
    </location>
</feature>
<keyword evidence="7" id="KW-0046">Antibiotic resistance</keyword>
<evidence type="ECO:0000256" key="2">
    <source>
        <dbReference type="ARBA" id="ARBA00022448"/>
    </source>
</evidence>
<evidence type="ECO:0000256" key="9">
    <source>
        <dbReference type="SAM" id="Phobius"/>
    </source>
</evidence>
<proteinExistence type="predicted"/>
<evidence type="ECO:0000256" key="7">
    <source>
        <dbReference type="ARBA" id="ARBA00023251"/>
    </source>
</evidence>
<feature type="compositionally biased region" description="Gly residues" evidence="8">
    <location>
        <begin position="17"/>
        <end position="41"/>
    </location>
</feature>
<dbReference type="Pfam" id="PF07690">
    <property type="entry name" value="MFS_1"/>
    <property type="match status" value="1"/>
</dbReference>
<sequence>MSHSAGEPVDVAVRTGPGSGPESGPGSGSGSGSRSGPGPGGGTGFGARFTAAVMIGSMLNPVNSTMISTALVPIGRAFGTGTAATVWLVAGLYLASAVAQPALGRIADRLGARRVYVAGLVVVGLAGLAGLFADSLGQLIAVRVLTGVGTSAAYPAAMAMIRNRAAGPGGSDGRTPGTTLGALTIAALGSAAVGPALGGLLTGLAGWRAVFAVNIPLAVAGLLMALAWLPADGPRNADRESLWTALDPPGVLLFTAALLPLMFFLTGLDRPDWPLLALGAVAAGALAVWERRARRPFIDLPMLAANRPLVRTYARYGASYLVIYCVLYGFTQWLEEERGYSAALTGVLMLPMCGVAALSSWAGARRGTVRGPLLAGTAAMIVGAAALAFTGPGTPVTVLVVIGIVFGLPNGLNSVGNQTALYAQAPAGQTGTAAGLFRTAQYVGAVASTSLIGLVYGERATTAGLHTAAVVLCGLGVLLLLATVGDRGLGGGRSRGRGAGAGR</sequence>